<dbReference type="Gene3D" id="3.20.20.140">
    <property type="entry name" value="Metal-dependent hydrolases"/>
    <property type="match status" value="1"/>
</dbReference>
<comment type="caution">
    <text evidence="3">The sequence shown here is derived from an EMBL/GenBank/DDBJ whole genome shotgun (WGS) entry which is preliminary data.</text>
</comment>
<dbReference type="PANTHER" id="PTHR43668">
    <property type="entry name" value="ALLANTOINASE"/>
    <property type="match status" value="1"/>
</dbReference>
<dbReference type="GO" id="GO:0006145">
    <property type="term" value="P:purine nucleobase catabolic process"/>
    <property type="evidence" value="ECO:0007669"/>
    <property type="project" value="TreeGrafter"/>
</dbReference>
<dbReference type="GO" id="GO:0004151">
    <property type="term" value="F:dihydroorotase activity"/>
    <property type="evidence" value="ECO:0007669"/>
    <property type="project" value="InterPro"/>
</dbReference>
<proteinExistence type="predicted"/>
<name>A9DXW3_9FLAO</name>
<dbReference type="STRING" id="391587.KAOT1_07793"/>
<keyword evidence="4" id="KW-1185">Reference proteome</keyword>
<dbReference type="GO" id="GO:0006221">
    <property type="term" value="P:pyrimidine nucleotide biosynthetic process"/>
    <property type="evidence" value="ECO:0007669"/>
    <property type="project" value="UniProtKB-KW"/>
</dbReference>
<organism evidence="3 4">
    <name type="scientific">Kordia algicida OT-1</name>
    <dbReference type="NCBI Taxonomy" id="391587"/>
    <lineage>
        <taxon>Bacteria</taxon>
        <taxon>Pseudomonadati</taxon>
        <taxon>Bacteroidota</taxon>
        <taxon>Flavobacteriia</taxon>
        <taxon>Flavobacteriales</taxon>
        <taxon>Flavobacteriaceae</taxon>
        <taxon>Kordia</taxon>
    </lineage>
</organism>
<dbReference type="AlphaFoldDB" id="A9DXW3"/>
<evidence type="ECO:0000259" key="2">
    <source>
        <dbReference type="Pfam" id="PF12890"/>
    </source>
</evidence>
<reference evidence="3 4" key="1">
    <citation type="journal article" date="2011" name="J. Bacteriol.">
        <title>Genome sequence of the algicidal bacterium Kordia algicida OT-1.</title>
        <authorList>
            <person name="Lee H.S."/>
            <person name="Kang S.G."/>
            <person name="Kwon K.K."/>
            <person name="Lee J.H."/>
            <person name="Kim S.J."/>
        </authorList>
    </citation>
    <scope>NUCLEOTIDE SEQUENCE [LARGE SCALE GENOMIC DNA]</scope>
    <source>
        <strain evidence="3 4">OT-1</strain>
    </source>
</reference>
<dbReference type="InterPro" id="IPR050138">
    <property type="entry name" value="DHOase/Allantoinase_Hydrolase"/>
</dbReference>
<dbReference type="eggNOG" id="COG0044">
    <property type="taxonomic scope" value="Bacteria"/>
</dbReference>
<dbReference type="InterPro" id="IPR024403">
    <property type="entry name" value="DHOase_cat"/>
</dbReference>
<dbReference type="InterPro" id="IPR004722">
    <property type="entry name" value="DHOase"/>
</dbReference>
<evidence type="ECO:0000256" key="1">
    <source>
        <dbReference type="ARBA" id="ARBA00022975"/>
    </source>
</evidence>
<dbReference type="CDD" id="cd01317">
    <property type="entry name" value="DHOase_IIa"/>
    <property type="match status" value="1"/>
</dbReference>
<dbReference type="GO" id="GO:0004038">
    <property type="term" value="F:allantoinase activity"/>
    <property type="evidence" value="ECO:0007669"/>
    <property type="project" value="TreeGrafter"/>
</dbReference>
<dbReference type="HOGENOM" id="CLU_015572_1_0_10"/>
<protein>
    <submittedName>
        <fullName evidence="3">Dihydroorotase</fullName>
    </submittedName>
</protein>
<accession>A9DXW3</accession>
<dbReference type="SUPFAM" id="SSF51338">
    <property type="entry name" value="Composite domain of metallo-dependent hydrolases"/>
    <property type="match status" value="1"/>
</dbReference>
<sequence>MNLLIKSATIIDSASEHHRATKDILIENGVITQIANSIENSNDYETISLENLHVSQGWFDSSVSLGEPGFEERETIENGLKTAAKSGFTAIAVNPNANPIADTKADIAFLKSNAHGNAVSLYPIGALTTNSESVDLAELFDMKNAGAIAFGDYQKAISNPNLLKIALLYAANFDGLVMSFPQEDKIVGKGIVNEGHNSTRLGLKGIPALAEELHVARDLFLLEYTNGKLHIPTISTAKSVALIREAKQKGLNVSCSVAIHNLVMTDDELEEFETNYKVLPPLRTESDRKALIEGLQDGTIDMITSDHNPIDVEHKKVEFDNAMYGTIGLESAFGALQTIFDTDKTVELLTAGKERFGVETSQITEGQLANLTLFNPEGNYTFTQDHIHSTSQNSAFLGKKLKGTVYGIIHKHQKIV</sequence>
<dbReference type="Gene3D" id="2.30.40.10">
    <property type="entry name" value="Urease, subunit C, domain 1"/>
    <property type="match status" value="1"/>
</dbReference>
<keyword evidence="1" id="KW-0665">Pyrimidine biosynthesis</keyword>
<dbReference type="Proteomes" id="UP000002945">
    <property type="component" value="Unassembled WGS sequence"/>
</dbReference>
<dbReference type="InterPro" id="IPR032466">
    <property type="entry name" value="Metal_Hydrolase"/>
</dbReference>
<dbReference type="GO" id="GO:0046872">
    <property type="term" value="F:metal ion binding"/>
    <property type="evidence" value="ECO:0007669"/>
    <property type="project" value="InterPro"/>
</dbReference>
<dbReference type="SUPFAM" id="SSF51556">
    <property type="entry name" value="Metallo-dependent hydrolases"/>
    <property type="match status" value="1"/>
</dbReference>
<dbReference type="RefSeq" id="WP_007094124.1">
    <property type="nucleotide sequence ID" value="NZ_CP142125.1"/>
</dbReference>
<gene>
    <name evidence="3" type="ORF">KAOT1_07793</name>
</gene>
<feature type="domain" description="Dihydroorotase catalytic" evidence="2">
    <location>
        <begin position="57"/>
        <end position="237"/>
    </location>
</feature>
<dbReference type="GO" id="GO:0005737">
    <property type="term" value="C:cytoplasm"/>
    <property type="evidence" value="ECO:0007669"/>
    <property type="project" value="TreeGrafter"/>
</dbReference>
<dbReference type="EMBL" id="ABIB01000005">
    <property type="protein sequence ID" value="EDP96054.1"/>
    <property type="molecule type" value="Genomic_DNA"/>
</dbReference>
<dbReference type="PANTHER" id="PTHR43668:SF2">
    <property type="entry name" value="ALLANTOINASE"/>
    <property type="match status" value="1"/>
</dbReference>
<dbReference type="OrthoDB" id="9765462at2"/>
<dbReference type="InterPro" id="IPR011059">
    <property type="entry name" value="Metal-dep_hydrolase_composite"/>
</dbReference>
<dbReference type="Pfam" id="PF12890">
    <property type="entry name" value="DHOase"/>
    <property type="match status" value="1"/>
</dbReference>
<evidence type="ECO:0000313" key="3">
    <source>
        <dbReference type="EMBL" id="EDP96054.1"/>
    </source>
</evidence>
<evidence type="ECO:0000313" key="4">
    <source>
        <dbReference type="Proteomes" id="UP000002945"/>
    </source>
</evidence>